<dbReference type="Gene3D" id="3.40.710.10">
    <property type="entry name" value="DD-peptidase/beta-lactamase superfamily"/>
    <property type="match status" value="1"/>
</dbReference>
<organism evidence="3 4">
    <name type="scientific">Thermomonospora umbrina</name>
    <dbReference type="NCBI Taxonomy" id="111806"/>
    <lineage>
        <taxon>Bacteria</taxon>
        <taxon>Bacillati</taxon>
        <taxon>Actinomycetota</taxon>
        <taxon>Actinomycetes</taxon>
        <taxon>Streptosporangiales</taxon>
        <taxon>Thermomonosporaceae</taxon>
        <taxon>Thermomonospora</taxon>
    </lineage>
</organism>
<gene>
    <name evidence="3" type="ORF">DFJ69_3472</name>
</gene>
<dbReference type="Pfam" id="PF00144">
    <property type="entry name" value="Beta-lactamase"/>
    <property type="match status" value="1"/>
</dbReference>
<evidence type="ECO:0000313" key="3">
    <source>
        <dbReference type="EMBL" id="REE97992.1"/>
    </source>
</evidence>
<keyword evidence="4" id="KW-1185">Reference proteome</keyword>
<reference evidence="3 4" key="1">
    <citation type="submission" date="2018-08" db="EMBL/GenBank/DDBJ databases">
        <title>Sequencing the genomes of 1000 actinobacteria strains.</title>
        <authorList>
            <person name="Klenk H.-P."/>
        </authorList>
    </citation>
    <scope>NUCLEOTIDE SEQUENCE [LARGE SCALE GENOMIC DNA]</scope>
    <source>
        <strain evidence="3 4">DSM 43927</strain>
    </source>
</reference>
<dbReference type="EMBL" id="QTTT01000001">
    <property type="protein sequence ID" value="REE97992.1"/>
    <property type="molecule type" value="Genomic_DNA"/>
</dbReference>
<feature type="signal peptide" evidence="1">
    <location>
        <begin position="1"/>
        <end position="23"/>
    </location>
</feature>
<protein>
    <submittedName>
        <fullName evidence="3">CubicO group peptidase (Beta-lactamase class C family)</fullName>
    </submittedName>
</protein>
<dbReference type="OrthoDB" id="9814204at2"/>
<dbReference type="Proteomes" id="UP000256661">
    <property type="component" value="Unassembled WGS sequence"/>
</dbReference>
<dbReference type="RefSeq" id="WP_116023502.1">
    <property type="nucleotide sequence ID" value="NZ_QTTT01000001.1"/>
</dbReference>
<evidence type="ECO:0000313" key="4">
    <source>
        <dbReference type="Proteomes" id="UP000256661"/>
    </source>
</evidence>
<proteinExistence type="predicted"/>
<sequence length="378" mass="40820">MRTLIAALAAGVLVVGLTPAAVASDSPPSSGPDVISAILPSHPLRKSPQPLPLTRAIRPLDVSYEYDGRRYTLKEFLDRSAAWGFVVVDGESNEIVGDHYFASNPGTRFQSWSASKGFVGTAVGIAVDEGHIDSIDDPVTKYVPELGTSGYDGVSIRDVLRMSSGITWTEPLNIPPVHLGAAAGIPVTEFAKRRRRGWEPGSRFEYSGMNSFVLAWLIGKATGRPFYRYVEEKIWHPAGMASDAVISRDHHGNDLGYCCFMATVEDYSRLGLLYLNNGRAGGRQVVSESWVRESTRPSAPFNEPDFENDDTGYGLHWWLGGGSHGDYLASGFAGQKIYVSPRHGVVIAKSTLATVLTSDSEQLVAFRAIAAAVAASRG</sequence>
<dbReference type="InterPro" id="IPR001466">
    <property type="entry name" value="Beta-lactam-related"/>
</dbReference>
<dbReference type="SUPFAM" id="SSF56601">
    <property type="entry name" value="beta-lactamase/transpeptidase-like"/>
    <property type="match status" value="1"/>
</dbReference>
<feature type="domain" description="Beta-lactamase-related" evidence="2">
    <location>
        <begin position="73"/>
        <end position="351"/>
    </location>
</feature>
<dbReference type="InterPro" id="IPR050789">
    <property type="entry name" value="Diverse_Enzym_Activities"/>
</dbReference>
<dbReference type="AlphaFoldDB" id="A0A3D9SPV8"/>
<dbReference type="InterPro" id="IPR012338">
    <property type="entry name" value="Beta-lactam/transpept-like"/>
</dbReference>
<feature type="chain" id="PRO_5017793397" evidence="1">
    <location>
        <begin position="24"/>
        <end position="378"/>
    </location>
</feature>
<name>A0A3D9SPV8_9ACTN</name>
<accession>A0A3D9SPV8</accession>
<evidence type="ECO:0000259" key="2">
    <source>
        <dbReference type="Pfam" id="PF00144"/>
    </source>
</evidence>
<comment type="caution">
    <text evidence="3">The sequence shown here is derived from an EMBL/GenBank/DDBJ whole genome shotgun (WGS) entry which is preliminary data.</text>
</comment>
<dbReference type="PANTHER" id="PTHR43283:SF14">
    <property type="entry name" value="BLL8153 PROTEIN"/>
    <property type="match status" value="1"/>
</dbReference>
<dbReference type="PANTHER" id="PTHR43283">
    <property type="entry name" value="BETA-LACTAMASE-RELATED"/>
    <property type="match status" value="1"/>
</dbReference>
<keyword evidence="1" id="KW-0732">Signal</keyword>
<evidence type="ECO:0000256" key="1">
    <source>
        <dbReference type="SAM" id="SignalP"/>
    </source>
</evidence>